<dbReference type="AlphaFoldDB" id="A0A2P1PVK2"/>
<dbReference type="PANTHER" id="PTHR12147:SF26">
    <property type="entry name" value="PEPTIDASE M28 DOMAIN-CONTAINING PROTEIN"/>
    <property type="match status" value="1"/>
</dbReference>
<dbReference type="GO" id="GO:0006508">
    <property type="term" value="P:proteolysis"/>
    <property type="evidence" value="ECO:0007669"/>
    <property type="project" value="InterPro"/>
</dbReference>
<reference evidence="2 3" key="2">
    <citation type="submission" date="2018-03" db="EMBL/GenBank/DDBJ databases">
        <authorList>
            <person name="Keele B.F."/>
        </authorList>
    </citation>
    <scope>NUCLEOTIDE SEQUENCE [LARGE SCALE GENOMIC DNA]</scope>
    <source>
        <strain evidence="2 3">D13</strain>
    </source>
</reference>
<protein>
    <recommendedName>
        <fullName evidence="1">Peptidase M28 domain-containing protein</fullName>
    </recommendedName>
</protein>
<evidence type="ECO:0000313" key="2">
    <source>
        <dbReference type="EMBL" id="AVP98885.1"/>
    </source>
</evidence>
<dbReference type="Proteomes" id="UP000241074">
    <property type="component" value="Chromosome"/>
</dbReference>
<name>A0A2P1PVK2_9GAMM</name>
<dbReference type="KEGG" id="xba:C7S18_17625"/>
<dbReference type="InterPro" id="IPR007484">
    <property type="entry name" value="Peptidase_M28"/>
</dbReference>
<feature type="domain" description="Peptidase M28" evidence="1">
    <location>
        <begin position="259"/>
        <end position="452"/>
    </location>
</feature>
<reference evidence="2 3" key="1">
    <citation type="submission" date="2018-03" db="EMBL/GenBank/DDBJ databases">
        <title>Ahniella affigens gen. nov., sp. nov., a gammaproteobacterium isolated from sandy soil near a stream.</title>
        <authorList>
            <person name="Ko Y."/>
            <person name="Kim J.-H."/>
        </authorList>
    </citation>
    <scope>NUCLEOTIDE SEQUENCE [LARGE SCALE GENOMIC DNA]</scope>
    <source>
        <strain evidence="2 3">D13</strain>
    </source>
</reference>
<evidence type="ECO:0000313" key="3">
    <source>
        <dbReference type="Proteomes" id="UP000241074"/>
    </source>
</evidence>
<keyword evidence="3" id="KW-1185">Reference proteome</keyword>
<dbReference type="SUPFAM" id="SSF53187">
    <property type="entry name" value="Zn-dependent exopeptidases"/>
    <property type="match status" value="1"/>
</dbReference>
<proteinExistence type="predicted"/>
<dbReference type="Pfam" id="PF04389">
    <property type="entry name" value="Peptidase_M28"/>
    <property type="match status" value="1"/>
</dbReference>
<organism evidence="2 3">
    <name type="scientific">Ahniella affigens</name>
    <dbReference type="NCBI Taxonomy" id="2021234"/>
    <lineage>
        <taxon>Bacteria</taxon>
        <taxon>Pseudomonadati</taxon>
        <taxon>Pseudomonadota</taxon>
        <taxon>Gammaproteobacteria</taxon>
        <taxon>Lysobacterales</taxon>
        <taxon>Rhodanobacteraceae</taxon>
        <taxon>Ahniella</taxon>
    </lineage>
</organism>
<dbReference type="GO" id="GO:0008235">
    <property type="term" value="F:metalloexopeptidase activity"/>
    <property type="evidence" value="ECO:0007669"/>
    <property type="project" value="InterPro"/>
</dbReference>
<evidence type="ECO:0000259" key="1">
    <source>
        <dbReference type="Pfam" id="PF04389"/>
    </source>
</evidence>
<dbReference type="Gene3D" id="3.40.630.10">
    <property type="entry name" value="Zn peptidases"/>
    <property type="match status" value="1"/>
</dbReference>
<dbReference type="EMBL" id="CP027860">
    <property type="protein sequence ID" value="AVP98885.1"/>
    <property type="molecule type" value="Genomic_DNA"/>
</dbReference>
<dbReference type="InterPro" id="IPR045175">
    <property type="entry name" value="M28_fam"/>
</dbReference>
<accession>A0A2P1PVK2</accession>
<gene>
    <name evidence="2" type="ORF">C7S18_17625</name>
</gene>
<dbReference type="PANTHER" id="PTHR12147">
    <property type="entry name" value="METALLOPEPTIDASE M28 FAMILY MEMBER"/>
    <property type="match status" value="1"/>
</dbReference>
<sequence>MLVKLSPQAQELGVDRRDNARPEEPPMPNCLRPVLSAMLSLIGPVCVAAPITDTVILDIHGRGAERVAEITSQPSVLWSAEFGNELLLGVSAESRAHWLTRADARPGPDGLSLDTLRVRDHVCTLHDPPPALDVVGGYEILRVEPHWSKLAFHPNLLGAKVPPSGIVSRERGNSGTAKAVLPTDPSVVSLLSQIDSERWFQTVSDLAEMNRNSYSAGLNTARDYIQTQFANAGLSTELAPYTLPGANCQPTNVNIELSNVVGKKLGNLWPNEWVVIGAHYDSRNSVRCDGTVNPQPGANDNASGCAGVIELARVFQNIPTARTMVFACFSGEEQGLVGSNRYVGALEASGELGNVQHMINLDMMGHAIDNTLSARIETTTTHANWLTFYGDRAATYAPELNLITSTATQAYSDHWYFLDRGIPAMFTWENGAGIYPHYHQSTDVPANMQRAQPLAAGILKMDAAVLADLVNIYGVFADQFE</sequence>